<name>A0A9N9CZV2_9GLOM</name>
<organism evidence="2 3">
    <name type="scientific">Ambispora gerdemannii</name>
    <dbReference type="NCBI Taxonomy" id="144530"/>
    <lineage>
        <taxon>Eukaryota</taxon>
        <taxon>Fungi</taxon>
        <taxon>Fungi incertae sedis</taxon>
        <taxon>Mucoromycota</taxon>
        <taxon>Glomeromycotina</taxon>
        <taxon>Glomeromycetes</taxon>
        <taxon>Archaeosporales</taxon>
        <taxon>Ambisporaceae</taxon>
        <taxon>Ambispora</taxon>
    </lineage>
</organism>
<accession>A0A9N9CZV2</accession>
<dbReference type="Proteomes" id="UP000789831">
    <property type="component" value="Unassembled WGS sequence"/>
</dbReference>
<feature type="non-terminal residue" evidence="2">
    <location>
        <position position="215"/>
    </location>
</feature>
<evidence type="ECO:0000256" key="1">
    <source>
        <dbReference type="SAM" id="MobiDB-lite"/>
    </source>
</evidence>
<dbReference type="AlphaFoldDB" id="A0A9N9CZV2"/>
<protein>
    <submittedName>
        <fullName evidence="2">11143_t:CDS:1</fullName>
    </submittedName>
</protein>
<dbReference type="EMBL" id="CAJVPL010002801">
    <property type="protein sequence ID" value="CAG8620041.1"/>
    <property type="molecule type" value="Genomic_DNA"/>
</dbReference>
<dbReference type="OrthoDB" id="2447505at2759"/>
<proteinExistence type="predicted"/>
<comment type="caution">
    <text evidence="2">The sequence shown here is derived from an EMBL/GenBank/DDBJ whole genome shotgun (WGS) entry which is preliminary data.</text>
</comment>
<evidence type="ECO:0000313" key="2">
    <source>
        <dbReference type="EMBL" id="CAG8620041.1"/>
    </source>
</evidence>
<sequence length="215" mass="25275">RKQKNELKYLKDIIIDLEYEMKVFHKKLEHIVEQCRYIYTEIYNYDNDNSDTSDSETELFDDAQLHKCIPKDIKIEKIHESKGPDRAHSHSKKKRDKNKIYCTKEVEDTQPRDYVSSTIDSMPGSQNINDLMDISPLLFADPQYIQVRLKSMPAKPSLQKNLATFIPLYQNITNAESNNNKASHEVLRSYFAFGLWISKRYEFHRKSNPDHTAQG</sequence>
<keyword evidence="3" id="KW-1185">Reference proteome</keyword>
<feature type="compositionally biased region" description="Basic and acidic residues" evidence="1">
    <location>
        <begin position="79"/>
        <end position="88"/>
    </location>
</feature>
<gene>
    <name evidence="2" type="ORF">AGERDE_LOCUS10019</name>
</gene>
<feature type="region of interest" description="Disordered" evidence="1">
    <location>
        <begin position="79"/>
        <end position="100"/>
    </location>
</feature>
<reference evidence="2" key="1">
    <citation type="submission" date="2021-06" db="EMBL/GenBank/DDBJ databases">
        <authorList>
            <person name="Kallberg Y."/>
            <person name="Tangrot J."/>
            <person name="Rosling A."/>
        </authorList>
    </citation>
    <scope>NUCLEOTIDE SEQUENCE</scope>
    <source>
        <strain evidence="2">MT106</strain>
    </source>
</reference>
<evidence type="ECO:0000313" key="3">
    <source>
        <dbReference type="Proteomes" id="UP000789831"/>
    </source>
</evidence>